<dbReference type="AlphaFoldDB" id="A0A4C2A8B3"/>
<dbReference type="OrthoDB" id="411871at2759"/>
<evidence type="ECO:0000313" key="1">
    <source>
        <dbReference type="EMBL" id="GBP96400.1"/>
    </source>
</evidence>
<accession>A0A4C2A8B3</accession>
<keyword evidence="2" id="KW-1185">Reference proteome</keyword>
<organism evidence="1 2">
    <name type="scientific">Eumeta variegata</name>
    <name type="common">Bagworm moth</name>
    <name type="synonym">Eumeta japonica</name>
    <dbReference type="NCBI Taxonomy" id="151549"/>
    <lineage>
        <taxon>Eukaryota</taxon>
        <taxon>Metazoa</taxon>
        <taxon>Ecdysozoa</taxon>
        <taxon>Arthropoda</taxon>
        <taxon>Hexapoda</taxon>
        <taxon>Insecta</taxon>
        <taxon>Pterygota</taxon>
        <taxon>Neoptera</taxon>
        <taxon>Endopterygota</taxon>
        <taxon>Lepidoptera</taxon>
        <taxon>Glossata</taxon>
        <taxon>Ditrysia</taxon>
        <taxon>Tineoidea</taxon>
        <taxon>Psychidae</taxon>
        <taxon>Oiketicinae</taxon>
        <taxon>Eumeta</taxon>
    </lineage>
</organism>
<protein>
    <submittedName>
        <fullName evidence="1">Uncharacterized protein</fullName>
    </submittedName>
</protein>
<dbReference type="EMBL" id="BGZK01002775">
    <property type="protein sequence ID" value="GBP96400.1"/>
    <property type="molecule type" value="Genomic_DNA"/>
</dbReference>
<sequence>MGRDSSVKGGILLAAGAWTHRPHRIGRGIVRGKTGHVSLRFIQSNLQRSKLATSELLVEADRRNCGSPSPGTLCWEYWRAATVPGCRVVQRRLRRGPVKAAIIVLDSGVDVEEDQTLIDENVPYRSRKLQDWRCVGVEGHAHRPVPRSRAIRLL</sequence>
<proteinExistence type="predicted"/>
<name>A0A4C2A8B3_EUMVA</name>
<gene>
    <name evidence="1" type="ORF">EVAR_90497_1</name>
</gene>
<comment type="caution">
    <text evidence="1">The sequence shown here is derived from an EMBL/GenBank/DDBJ whole genome shotgun (WGS) entry which is preliminary data.</text>
</comment>
<reference evidence="1 2" key="1">
    <citation type="journal article" date="2019" name="Commun. Biol.">
        <title>The bagworm genome reveals a unique fibroin gene that provides high tensile strength.</title>
        <authorList>
            <person name="Kono N."/>
            <person name="Nakamura H."/>
            <person name="Ohtoshi R."/>
            <person name="Tomita M."/>
            <person name="Numata K."/>
            <person name="Arakawa K."/>
        </authorList>
    </citation>
    <scope>NUCLEOTIDE SEQUENCE [LARGE SCALE GENOMIC DNA]</scope>
</reference>
<dbReference type="Proteomes" id="UP000299102">
    <property type="component" value="Unassembled WGS sequence"/>
</dbReference>
<evidence type="ECO:0000313" key="2">
    <source>
        <dbReference type="Proteomes" id="UP000299102"/>
    </source>
</evidence>